<evidence type="ECO:0000313" key="3">
    <source>
        <dbReference type="Proteomes" id="UP001159427"/>
    </source>
</evidence>
<feature type="non-terminal residue" evidence="2">
    <location>
        <position position="1"/>
    </location>
</feature>
<organism evidence="2 3">
    <name type="scientific">Porites evermanni</name>
    <dbReference type="NCBI Taxonomy" id="104178"/>
    <lineage>
        <taxon>Eukaryota</taxon>
        <taxon>Metazoa</taxon>
        <taxon>Cnidaria</taxon>
        <taxon>Anthozoa</taxon>
        <taxon>Hexacorallia</taxon>
        <taxon>Scleractinia</taxon>
        <taxon>Fungiina</taxon>
        <taxon>Poritidae</taxon>
        <taxon>Porites</taxon>
    </lineage>
</organism>
<dbReference type="SUPFAM" id="SSF56672">
    <property type="entry name" value="DNA/RNA polymerases"/>
    <property type="match status" value="1"/>
</dbReference>
<dbReference type="Proteomes" id="UP001159427">
    <property type="component" value="Unassembled WGS sequence"/>
</dbReference>
<dbReference type="InterPro" id="IPR035901">
    <property type="entry name" value="GIY-YIG_endonuc_sf"/>
</dbReference>
<dbReference type="Gene3D" id="3.40.1440.10">
    <property type="entry name" value="GIY-YIG endonuclease"/>
    <property type="match status" value="1"/>
</dbReference>
<dbReference type="PANTHER" id="PTHR21301:SF10">
    <property type="entry name" value="REVERSE TRANSCRIPTASE DOMAIN-CONTAINING PROTEIN"/>
    <property type="match status" value="1"/>
</dbReference>
<sequence>LNRLSNNRDIIIKPADKGGATVILNTTDYLQEAKRQLDNDTYYKRIEEDCTSGHEQTINHCIDDLVKNREIQHDVAKLLKPAQSRTPIFYMLPKIHKINHPGRPVISSVNSHTEKISAYVDEFLRPIAERLPSYIRDTTDFIQRIKVLGKLPVECYLVTLDVSSLYTNIDIDEGLTVVLRLNNFTFNDEHFIQIKGTAMGTRVAPNFANVYMGRFEENFVYKTEWSNYVIIWVRFIDDIFLIWKGDIDSLTEFIDHLNNAAPSIKFTHEISTNSVNFLDTTVLKDRQGNISTDVYQKPTDTHPYLHWTSAHPPHLKQSIPYSQALRLRRICSSTDTLKKRIAEYADFFVACGYQRTKVLREMEKVVTMTQEECLQTRERESTDRIPLVTTFNPHTTFIAEIARRNWNFLQSKERLAHIFNKPPLVAYRRPISLRDRLVSTKFKTVNNIPVPRGCEACGKPKCSWCKGINKTTTFTSSNNNKTFKIFHSVNCQSSWVIYIIECIICNLQYIGKSETPFNLRLNNHRNHIKKGISSCELTEHFLHNKRTHNFDNNVIITIIEQIRKDNISNEQKKDLLRHREIFWQKKLNSLQPNGLNK</sequence>
<dbReference type="Pfam" id="PF26215">
    <property type="entry name" value="HTH_animal"/>
    <property type="match status" value="1"/>
</dbReference>
<dbReference type="PANTHER" id="PTHR21301">
    <property type="entry name" value="REVERSE TRANSCRIPTASE"/>
    <property type="match status" value="1"/>
</dbReference>
<dbReference type="InterPro" id="IPR058912">
    <property type="entry name" value="HTH_animal"/>
</dbReference>
<keyword evidence="3" id="KW-1185">Reference proteome</keyword>
<dbReference type="SUPFAM" id="SSF82771">
    <property type="entry name" value="GIY-YIG endonuclease"/>
    <property type="match status" value="1"/>
</dbReference>
<comment type="caution">
    <text evidence="2">The sequence shown here is derived from an EMBL/GenBank/DDBJ whole genome shotgun (WGS) entry which is preliminary data.</text>
</comment>
<dbReference type="InterPro" id="IPR000305">
    <property type="entry name" value="GIY-YIG_endonuc"/>
</dbReference>
<name>A0ABN8SL18_9CNID</name>
<dbReference type="EMBL" id="CALNXI010003143">
    <property type="protein sequence ID" value="CAH3192317.1"/>
    <property type="molecule type" value="Genomic_DNA"/>
</dbReference>
<proteinExistence type="predicted"/>
<accession>A0ABN8SL18</accession>
<feature type="domain" description="Reverse transcriptase" evidence="1">
    <location>
        <begin position="72"/>
        <end position="309"/>
    </location>
</feature>
<dbReference type="Pfam" id="PF00078">
    <property type="entry name" value="RVT_1"/>
    <property type="match status" value="1"/>
</dbReference>
<dbReference type="CDD" id="cd00304">
    <property type="entry name" value="RT_like"/>
    <property type="match status" value="1"/>
</dbReference>
<dbReference type="Pfam" id="PF01541">
    <property type="entry name" value="GIY-YIG"/>
    <property type="match status" value="1"/>
</dbReference>
<evidence type="ECO:0000259" key="1">
    <source>
        <dbReference type="PROSITE" id="PS50878"/>
    </source>
</evidence>
<gene>
    <name evidence="2" type="ORF">PEVE_00023681</name>
</gene>
<evidence type="ECO:0000313" key="2">
    <source>
        <dbReference type="EMBL" id="CAH3192317.1"/>
    </source>
</evidence>
<dbReference type="InterPro" id="IPR000477">
    <property type="entry name" value="RT_dom"/>
</dbReference>
<protein>
    <recommendedName>
        <fullName evidence="1">Reverse transcriptase domain-containing protein</fullName>
    </recommendedName>
</protein>
<reference evidence="2 3" key="1">
    <citation type="submission" date="2022-05" db="EMBL/GenBank/DDBJ databases">
        <authorList>
            <consortium name="Genoscope - CEA"/>
            <person name="William W."/>
        </authorList>
    </citation>
    <scope>NUCLEOTIDE SEQUENCE [LARGE SCALE GENOMIC DNA]</scope>
</reference>
<dbReference type="InterPro" id="IPR043502">
    <property type="entry name" value="DNA/RNA_pol_sf"/>
</dbReference>
<dbReference type="PROSITE" id="PS50878">
    <property type="entry name" value="RT_POL"/>
    <property type="match status" value="1"/>
</dbReference>
<dbReference type="CDD" id="cd10442">
    <property type="entry name" value="GIY-YIG_PLEs"/>
    <property type="match status" value="1"/>
</dbReference>